<dbReference type="EMBL" id="MU168034">
    <property type="protein sequence ID" value="KAG0138976.1"/>
    <property type="molecule type" value="Genomic_DNA"/>
</dbReference>
<sequence>HHYLVDLVAGGSFAISAFYLFLTDDQRHLPMLNASNAGEEESIAKGYHSGIRGMLGHRGANGSWTTPNELEEGKLMKEEDEQQQDDDEFQMMAPDYTPSAKPNRSIVHSRATSPNPDPKRNRNSDLVHDSVLGDLSLEGQNLNSNSNGYPARTRTPRLED</sequence>
<reference evidence="2" key="1">
    <citation type="submission" date="2013-11" db="EMBL/GenBank/DDBJ databases">
        <title>Genome sequence of the fusiform rust pathogen reveals effectors for host alternation and coevolution with pine.</title>
        <authorList>
            <consortium name="DOE Joint Genome Institute"/>
            <person name="Smith K."/>
            <person name="Pendleton A."/>
            <person name="Kubisiak T."/>
            <person name="Anderson C."/>
            <person name="Salamov A."/>
            <person name="Aerts A."/>
            <person name="Riley R."/>
            <person name="Clum A."/>
            <person name="Lindquist E."/>
            <person name="Ence D."/>
            <person name="Campbell M."/>
            <person name="Kronenberg Z."/>
            <person name="Feau N."/>
            <person name="Dhillon B."/>
            <person name="Hamelin R."/>
            <person name="Burleigh J."/>
            <person name="Smith J."/>
            <person name="Yandell M."/>
            <person name="Nelson C."/>
            <person name="Grigoriev I."/>
            <person name="Davis J."/>
        </authorList>
    </citation>
    <scope>NUCLEOTIDE SEQUENCE</scope>
    <source>
        <strain evidence="2">G11</strain>
    </source>
</reference>
<name>A0A9P6N828_9BASI</name>
<feature type="non-terminal residue" evidence="2">
    <location>
        <position position="1"/>
    </location>
</feature>
<feature type="compositionally biased region" description="Acidic residues" evidence="1">
    <location>
        <begin position="78"/>
        <end position="89"/>
    </location>
</feature>
<feature type="compositionally biased region" description="Basic and acidic residues" evidence="1">
    <location>
        <begin position="117"/>
        <end position="128"/>
    </location>
</feature>
<evidence type="ECO:0000313" key="3">
    <source>
        <dbReference type="Proteomes" id="UP000886653"/>
    </source>
</evidence>
<evidence type="ECO:0000256" key="1">
    <source>
        <dbReference type="SAM" id="MobiDB-lite"/>
    </source>
</evidence>
<protein>
    <submittedName>
        <fullName evidence="2">Uncharacterized protein</fullName>
    </submittedName>
</protein>
<feature type="compositionally biased region" description="Polar residues" evidence="1">
    <location>
        <begin position="138"/>
        <end position="148"/>
    </location>
</feature>
<accession>A0A9P6N828</accession>
<comment type="caution">
    <text evidence="2">The sequence shown here is derived from an EMBL/GenBank/DDBJ whole genome shotgun (WGS) entry which is preliminary data.</text>
</comment>
<dbReference type="Proteomes" id="UP000886653">
    <property type="component" value="Unassembled WGS sequence"/>
</dbReference>
<keyword evidence="3" id="KW-1185">Reference proteome</keyword>
<feature type="region of interest" description="Disordered" evidence="1">
    <location>
        <begin position="57"/>
        <end position="160"/>
    </location>
</feature>
<dbReference type="AlphaFoldDB" id="A0A9P6N828"/>
<evidence type="ECO:0000313" key="2">
    <source>
        <dbReference type="EMBL" id="KAG0138976.1"/>
    </source>
</evidence>
<proteinExistence type="predicted"/>
<gene>
    <name evidence="2" type="ORF">CROQUDRAFT_137328</name>
</gene>
<organism evidence="2 3">
    <name type="scientific">Cronartium quercuum f. sp. fusiforme G11</name>
    <dbReference type="NCBI Taxonomy" id="708437"/>
    <lineage>
        <taxon>Eukaryota</taxon>
        <taxon>Fungi</taxon>
        <taxon>Dikarya</taxon>
        <taxon>Basidiomycota</taxon>
        <taxon>Pucciniomycotina</taxon>
        <taxon>Pucciniomycetes</taxon>
        <taxon>Pucciniales</taxon>
        <taxon>Coleosporiaceae</taxon>
        <taxon>Cronartium</taxon>
    </lineage>
</organism>